<gene>
    <name evidence="1" type="ORF">ACGRHZ_08075</name>
</gene>
<evidence type="ECO:0000313" key="2">
    <source>
        <dbReference type="Proteomes" id="UP001607221"/>
    </source>
</evidence>
<dbReference type="RefSeq" id="WP_054756087.1">
    <property type="nucleotide sequence ID" value="NZ_CAJFAE010000017.1"/>
</dbReference>
<dbReference type="Proteomes" id="UP001607221">
    <property type="component" value="Unassembled WGS sequence"/>
</dbReference>
<sequence length="143" mass="16549">MGRKKKVLIYLALLITLLSIPWLNAFTSVFLLEGDFGDRNVKLIGSHGRYKMDVNYLSNTHIVNTGYYASFFDTLYLFQLRRDKVANDDAFDINEFLRGHRIVIVFKLNQKSDKEYLVKLIEEDPRKGISEYPVIIEGNLGVL</sequence>
<proteinExistence type="predicted"/>
<evidence type="ECO:0000313" key="1">
    <source>
        <dbReference type="EMBL" id="MFH0271287.1"/>
    </source>
</evidence>
<keyword evidence="2" id="KW-1185">Reference proteome</keyword>
<dbReference type="EMBL" id="JBIHSE010000001">
    <property type="protein sequence ID" value="MFH0271287.1"/>
    <property type="molecule type" value="Genomic_DNA"/>
</dbReference>
<protein>
    <submittedName>
        <fullName evidence="1">Uncharacterized protein</fullName>
    </submittedName>
</protein>
<comment type="caution">
    <text evidence="1">The sequence shown here is derived from an EMBL/GenBank/DDBJ whole genome shotgun (WGS) entry which is preliminary data.</text>
</comment>
<reference evidence="1 2" key="1">
    <citation type="submission" date="2024-10" db="EMBL/GenBank/DDBJ databases">
        <authorList>
            <person name="Yibar A."/>
            <person name="Saticioglu I.B."/>
            <person name="Duman M."/>
            <person name="Ajmi N."/>
            <person name="Gurler F."/>
            <person name="Ay H."/>
            <person name="Onuk E."/>
            <person name="Guler S."/>
            <person name="Romalde J.L."/>
        </authorList>
    </citation>
    <scope>NUCLEOTIDE SEQUENCE [LARGE SCALE GENOMIC DNA]</scope>
    <source>
        <strain evidence="1 2">1-TCBS-A</strain>
    </source>
</reference>
<name>A0ABW7J4N0_9VIBR</name>
<accession>A0ABW7J4N0</accession>
<organism evidence="1 2">
    <name type="scientific">Vibrio jasicida</name>
    <dbReference type="NCBI Taxonomy" id="766224"/>
    <lineage>
        <taxon>Bacteria</taxon>
        <taxon>Pseudomonadati</taxon>
        <taxon>Pseudomonadota</taxon>
        <taxon>Gammaproteobacteria</taxon>
        <taxon>Vibrionales</taxon>
        <taxon>Vibrionaceae</taxon>
        <taxon>Vibrio</taxon>
    </lineage>
</organism>